<keyword evidence="2 3" id="KW-0378">Hydrolase</keyword>
<evidence type="ECO:0000313" key="6">
    <source>
        <dbReference type="Proteomes" id="UP000294225"/>
    </source>
</evidence>
<reference evidence="5 6" key="1">
    <citation type="submission" date="2019-02" db="EMBL/GenBank/DDBJ databases">
        <title>Kribbella capetownensis sp. nov. and Kribbella speibonae sp. nov., isolated from soil.</title>
        <authorList>
            <person name="Curtis S.M."/>
            <person name="Norton I."/>
            <person name="Everest G.J."/>
            <person name="Meyers P.R."/>
        </authorList>
    </citation>
    <scope>NUCLEOTIDE SEQUENCE [LARGE SCALE GENOMIC DNA]</scope>
    <source>
        <strain evidence="5 6">YM55</strain>
    </source>
</reference>
<dbReference type="InterPro" id="IPR002018">
    <property type="entry name" value="CarbesteraseB"/>
</dbReference>
<dbReference type="PROSITE" id="PS00122">
    <property type="entry name" value="CARBOXYLESTERASE_B_1"/>
    <property type="match status" value="1"/>
</dbReference>
<dbReference type="RefSeq" id="WP_131496699.1">
    <property type="nucleotide sequence ID" value="NZ_SJKC01000002.1"/>
</dbReference>
<accession>A0A4R0IY07</accession>
<evidence type="ECO:0000256" key="2">
    <source>
        <dbReference type="ARBA" id="ARBA00022801"/>
    </source>
</evidence>
<evidence type="ECO:0000256" key="1">
    <source>
        <dbReference type="ARBA" id="ARBA00005964"/>
    </source>
</evidence>
<name>A0A4R0IY07_9ACTN</name>
<dbReference type="Gene3D" id="3.40.50.1820">
    <property type="entry name" value="alpha/beta hydrolase"/>
    <property type="match status" value="1"/>
</dbReference>
<feature type="chain" id="PRO_5021038988" description="Carboxylic ester hydrolase" evidence="3">
    <location>
        <begin position="25"/>
        <end position="532"/>
    </location>
</feature>
<keyword evidence="3" id="KW-0732">Signal</keyword>
<feature type="domain" description="Carboxylesterase type B" evidence="4">
    <location>
        <begin position="36"/>
        <end position="516"/>
    </location>
</feature>
<dbReference type="SUPFAM" id="SSF53474">
    <property type="entry name" value="alpha/beta-Hydrolases"/>
    <property type="match status" value="1"/>
</dbReference>
<dbReference type="Proteomes" id="UP000294225">
    <property type="component" value="Unassembled WGS sequence"/>
</dbReference>
<evidence type="ECO:0000259" key="4">
    <source>
        <dbReference type="Pfam" id="PF00135"/>
    </source>
</evidence>
<dbReference type="InterPro" id="IPR019819">
    <property type="entry name" value="Carboxylesterase_B_CS"/>
</dbReference>
<gene>
    <name evidence="5" type="ORF">E0H92_15280</name>
</gene>
<evidence type="ECO:0000256" key="3">
    <source>
        <dbReference type="RuleBase" id="RU361235"/>
    </source>
</evidence>
<dbReference type="PROSITE" id="PS00941">
    <property type="entry name" value="CARBOXYLESTERASE_B_2"/>
    <property type="match status" value="1"/>
</dbReference>
<proteinExistence type="inferred from homology"/>
<dbReference type="EC" id="3.1.1.-" evidence="3"/>
<organism evidence="5 6">
    <name type="scientific">Kribbella speibonae</name>
    <dbReference type="NCBI Taxonomy" id="1572660"/>
    <lineage>
        <taxon>Bacteria</taxon>
        <taxon>Bacillati</taxon>
        <taxon>Actinomycetota</taxon>
        <taxon>Actinomycetes</taxon>
        <taxon>Propionibacteriales</taxon>
        <taxon>Kribbellaceae</taxon>
        <taxon>Kribbella</taxon>
    </lineage>
</organism>
<dbReference type="PANTHER" id="PTHR11559">
    <property type="entry name" value="CARBOXYLESTERASE"/>
    <property type="match status" value="1"/>
</dbReference>
<dbReference type="AlphaFoldDB" id="A0A4R0IY07"/>
<protein>
    <recommendedName>
        <fullName evidence="3">Carboxylic ester hydrolase</fullName>
        <ecNumber evidence="3">3.1.1.-</ecNumber>
    </recommendedName>
</protein>
<dbReference type="InterPro" id="IPR029058">
    <property type="entry name" value="AB_hydrolase_fold"/>
</dbReference>
<feature type="signal peptide" evidence="3">
    <location>
        <begin position="1"/>
        <end position="24"/>
    </location>
</feature>
<evidence type="ECO:0000313" key="5">
    <source>
        <dbReference type="EMBL" id="TCC37840.1"/>
    </source>
</evidence>
<dbReference type="Pfam" id="PF00135">
    <property type="entry name" value="COesterase"/>
    <property type="match status" value="1"/>
</dbReference>
<dbReference type="InterPro" id="IPR019826">
    <property type="entry name" value="Carboxylesterase_B_AS"/>
</dbReference>
<dbReference type="GO" id="GO:0016787">
    <property type="term" value="F:hydrolase activity"/>
    <property type="evidence" value="ECO:0007669"/>
    <property type="project" value="UniProtKB-KW"/>
</dbReference>
<dbReference type="EMBL" id="SJKC01000002">
    <property type="protein sequence ID" value="TCC37840.1"/>
    <property type="molecule type" value="Genomic_DNA"/>
</dbReference>
<sequence>MRKTVLVAAVSAVAAVATTLTAVATLGGGTDYPGQNPVVRTDKGLVRGEAKSMVTSYKGIPYAAPPVGNLRWKAPQPAAGWQGVRDATQFGGSCVQGTGWDPGYDKPTLTEDCLYLNVYVPSNAQKKNLPVLVWNHGGGNTGGAGRDTNPDKFVTREDVVYVTINYRLGAMGYLLTPALEQDNSDGAAGNFGILDQQAALRWVQKNIRSFGGNPDNVTLAGQSAGASNSVVQLASPGARGLFDRAILQSGGGNPARTLTAARTSGERFAAELGCAPGTGQVGCLRSKSPADVLATQQKVSTSGAVAGTAVLPIDPVDLMKAGKLTNLPVISGGTSDESQQSVFGAYDYKGNPITPQQLDGLISTTYPDGADRVKAAYPISNYKSPTVTWGAIQSDQRACRDQTLRDRLAANTKVYVYEFAEKNPPAFTSIWRLNTDYPFGATHVNDLGYLWDYLGTALPFSTQQVDLSNQMISYWGSFAKNGDPNTSLAPAWPRYKVQGSLLQLKAPSAERVTHAQIDAEHNCALWDAVSPA</sequence>
<comment type="similarity">
    <text evidence="1 3">Belongs to the type-B carboxylesterase/lipase family.</text>
</comment>
<dbReference type="InterPro" id="IPR050309">
    <property type="entry name" value="Type-B_Carboxylest/Lipase"/>
</dbReference>
<comment type="caution">
    <text evidence="5">The sequence shown here is derived from an EMBL/GenBank/DDBJ whole genome shotgun (WGS) entry which is preliminary data.</text>
</comment>